<sequence>MSYVWGSPSDKRAIVCGGRKVKIPTNLRDALQRVRHPSKVKRFWADAICINQSDSKEVGHQVRQMASIYSAAERVIVWLGFGNAFEFFDQDEDLFTLIQRFCEHPKSSTDSEESRPSTAMSDASFETYSFFSALGDLLQRPWFNRLWVVQEAGLAKSVLALFGDQDQEINLDDLIRLAHKFIVEQPGVAAYYGIHPSRLFLLFGKRSAIVHPSSIDKLDFLDLLNVTRMQLASDPRDFVFALLGHPSAQINGGLIIEPDYQKSHWEIYHELAITLLQQSQNLRVLSAVRHLDEDNLTREYPSWIPTWERTSNINSVGVSQYRCDNTEAHAGFPRSLQFIRASNMLQVHGFAFDTIDEYTNEFRYGTGRRSVGKSFIDEWPIAAAMALRAFSTMSAQEKLYELVTALVCGWASVFWAKQGLKDFAAFRLQMLTRTSDPKQAGPCEILPEGLAAAEEAAEEGSAQSFLADCESMVGGKRLFTTRSGLIGTGPTVLRSGDICCILFGGHVPFLLRRVGSAYRLVGEIYIRKVMQGEAVTDFVLGDMYRSQIFNIF</sequence>
<accession>A0A9P9ECB2</accession>
<dbReference type="Proteomes" id="UP000700596">
    <property type="component" value="Unassembled WGS sequence"/>
</dbReference>
<evidence type="ECO:0000313" key="2">
    <source>
        <dbReference type="EMBL" id="KAH7134998.1"/>
    </source>
</evidence>
<keyword evidence="3" id="KW-1185">Reference proteome</keyword>
<dbReference type="PANTHER" id="PTHR24148:SF64">
    <property type="entry name" value="HETEROKARYON INCOMPATIBILITY DOMAIN-CONTAINING PROTEIN"/>
    <property type="match status" value="1"/>
</dbReference>
<dbReference type="InterPro" id="IPR010730">
    <property type="entry name" value="HET"/>
</dbReference>
<dbReference type="Pfam" id="PF06985">
    <property type="entry name" value="HET"/>
    <property type="match status" value="1"/>
</dbReference>
<dbReference type="AlphaFoldDB" id="A0A9P9ECB2"/>
<dbReference type="OrthoDB" id="5386682at2759"/>
<dbReference type="EMBL" id="JAGMWT010000002">
    <property type="protein sequence ID" value="KAH7134998.1"/>
    <property type="molecule type" value="Genomic_DNA"/>
</dbReference>
<feature type="domain" description="Heterokaryon incompatibility" evidence="1">
    <location>
        <begin position="1"/>
        <end position="151"/>
    </location>
</feature>
<reference evidence="2" key="1">
    <citation type="journal article" date="2021" name="Nat. Commun.">
        <title>Genetic determinants of endophytism in the Arabidopsis root mycobiome.</title>
        <authorList>
            <person name="Mesny F."/>
            <person name="Miyauchi S."/>
            <person name="Thiergart T."/>
            <person name="Pickel B."/>
            <person name="Atanasova L."/>
            <person name="Karlsson M."/>
            <person name="Huettel B."/>
            <person name="Barry K.W."/>
            <person name="Haridas S."/>
            <person name="Chen C."/>
            <person name="Bauer D."/>
            <person name="Andreopoulos W."/>
            <person name="Pangilinan J."/>
            <person name="LaButti K."/>
            <person name="Riley R."/>
            <person name="Lipzen A."/>
            <person name="Clum A."/>
            <person name="Drula E."/>
            <person name="Henrissat B."/>
            <person name="Kohler A."/>
            <person name="Grigoriev I.V."/>
            <person name="Martin F.M."/>
            <person name="Hacquard S."/>
        </authorList>
    </citation>
    <scope>NUCLEOTIDE SEQUENCE</scope>
    <source>
        <strain evidence="2">MPI-CAGE-CH-0243</strain>
    </source>
</reference>
<evidence type="ECO:0000313" key="3">
    <source>
        <dbReference type="Proteomes" id="UP000700596"/>
    </source>
</evidence>
<proteinExistence type="predicted"/>
<name>A0A9P9ECB2_9PLEO</name>
<gene>
    <name evidence="2" type="ORF">B0J11DRAFT_517308</name>
</gene>
<dbReference type="PANTHER" id="PTHR24148">
    <property type="entry name" value="ANKYRIN REPEAT DOMAIN-CONTAINING PROTEIN 39 HOMOLOG-RELATED"/>
    <property type="match status" value="1"/>
</dbReference>
<protein>
    <submittedName>
        <fullName evidence="2">Heterokaryon incompatibility protein-domain-containing protein</fullName>
    </submittedName>
</protein>
<dbReference type="Pfam" id="PF26639">
    <property type="entry name" value="Het-6_barrel"/>
    <property type="match status" value="1"/>
</dbReference>
<evidence type="ECO:0000259" key="1">
    <source>
        <dbReference type="Pfam" id="PF06985"/>
    </source>
</evidence>
<dbReference type="InterPro" id="IPR052895">
    <property type="entry name" value="HetReg/Transcr_Mod"/>
</dbReference>
<comment type="caution">
    <text evidence="2">The sequence shown here is derived from an EMBL/GenBank/DDBJ whole genome shotgun (WGS) entry which is preliminary data.</text>
</comment>
<organism evidence="2 3">
    <name type="scientific">Dendryphion nanum</name>
    <dbReference type="NCBI Taxonomy" id="256645"/>
    <lineage>
        <taxon>Eukaryota</taxon>
        <taxon>Fungi</taxon>
        <taxon>Dikarya</taxon>
        <taxon>Ascomycota</taxon>
        <taxon>Pezizomycotina</taxon>
        <taxon>Dothideomycetes</taxon>
        <taxon>Pleosporomycetidae</taxon>
        <taxon>Pleosporales</taxon>
        <taxon>Torulaceae</taxon>
        <taxon>Dendryphion</taxon>
    </lineage>
</organism>